<gene>
    <name evidence="1" type="ORF">IPOD504_LOCUS7323</name>
</gene>
<dbReference type="EMBL" id="OW152814">
    <property type="protein sequence ID" value="CAH2050235.1"/>
    <property type="molecule type" value="Genomic_DNA"/>
</dbReference>
<keyword evidence="2" id="KW-1185">Reference proteome</keyword>
<accession>A0ABN8ICB9</accession>
<protein>
    <submittedName>
        <fullName evidence="1">Uncharacterized protein</fullName>
    </submittedName>
</protein>
<evidence type="ECO:0000313" key="2">
    <source>
        <dbReference type="Proteomes" id="UP000837857"/>
    </source>
</evidence>
<organism evidence="1 2">
    <name type="scientific">Iphiclides podalirius</name>
    <name type="common">scarce swallowtail</name>
    <dbReference type="NCBI Taxonomy" id="110791"/>
    <lineage>
        <taxon>Eukaryota</taxon>
        <taxon>Metazoa</taxon>
        <taxon>Ecdysozoa</taxon>
        <taxon>Arthropoda</taxon>
        <taxon>Hexapoda</taxon>
        <taxon>Insecta</taxon>
        <taxon>Pterygota</taxon>
        <taxon>Neoptera</taxon>
        <taxon>Endopterygota</taxon>
        <taxon>Lepidoptera</taxon>
        <taxon>Glossata</taxon>
        <taxon>Ditrysia</taxon>
        <taxon>Papilionoidea</taxon>
        <taxon>Papilionidae</taxon>
        <taxon>Papilioninae</taxon>
        <taxon>Iphiclides</taxon>
    </lineage>
</organism>
<feature type="non-terminal residue" evidence="1">
    <location>
        <position position="89"/>
    </location>
</feature>
<proteinExistence type="predicted"/>
<dbReference type="Proteomes" id="UP000837857">
    <property type="component" value="Chromosome 2"/>
</dbReference>
<sequence length="89" mass="9424">MAGEGCWRRVDGCGARREGGEGEGCVQVTRKSYFVWSVYPAPADQYSWRSGGGLGGAAAAARALLHSLRARVCEMLSNRADAGSMSRLA</sequence>
<evidence type="ECO:0000313" key="1">
    <source>
        <dbReference type="EMBL" id="CAH2050235.1"/>
    </source>
</evidence>
<reference evidence="1" key="1">
    <citation type="submission" date="2022-03" db="EMBL/GenBank/DDBJ databases">
        <authorList>
            <person name="Martin H S."/>
        </authorList>
    </citation>
    <scope>NUCLEOTIDE SEQUENCE</scope>
</reference>
<name>A0ABN8ICB9_9NEOP</name>